<comment type="function">
    <text evidence="10">Essential component of the TIM23 complex, a complex that mediates the translocation of transit peptide-containing proteins across the mitochondrial inner membrane. Required to keep the TOM and the TIM23 complexes in close contact. At some point, it is released from the TOM23 complex to allow protein translocation into the mitochondrial matrix.</text>
</comment>
<dbReference type="PANTHER" id="PTHR13032:SF6">
    <property type="entry name" value="MITOCHONDRIAL IMPORT INNER MEMBRANE TRANSLOCASE SUBUNIT TIM21"/>
    <property type="match status" value="1"/>
</dbReference>
<evidence type="ECO:0000256" key="11">
    <source>
        <dbReference type="ARBA" id="ARBA00063758"/>
    </source>
</evidence>
<comment type="subunit">
    <text evidence="11">Component of the TIM23 complex, at least composed of TIM23, TIM17, TIM50 and TIM21.</text>
</comment>
<reference evidence="14 15" key="1">
    <citation type="journal article" date="2013" name="Fungal Biol.">
        <title>Analysis of microsatellite markers in the genome of the plant pathogen Ceratocystis fimbriata.</title>
        <authorList>
            <person name="Simpson M.C."/>
            <person name="Wilken P.M."/>
            <person name="Coetzee M.P."/>
            <person name="Wingfield M.J."/>
            <person name="Wingfield B.D."/>
        </authorList>
    </citation>
    <scope>NUCLEOTIDE SEQUENCE [LARGE SCALE GENOMIC DNA]</scope>
    <source>
        <strain evidence="14 15">CBS 114723</strain>
    </source>
</reference>
<evidence type="ECO:0000256" key="2">
    <source>
        <dbReference type="ARBA" id="ARBA00010867"/>
    </source>
</evidence>
<evidence type="ECO:0000256" key="3">
    <source>
        <dbReference type="ARBA" id="ARBA00020726"/>
    </source>
</evidence>
<gene>
    <name evidence="14" type="primary">tim21</name>
    <name evidence="14" type="ORF">CFIMG_000362RA</name>
</gene>
<name>A0A2C5XLE7_9PEZI</name>
<keyword evidence="15" id="KW-1185">Reference proteome</keyword>
<evidence type="ECO:0000256" key="8">
    <source>
        <dbReference type="ARBA" id="ARBA00023128"/>
    </source>
</evidence>
<evidence type="ECO:0000256" key="1">
    <source>
        <dbReference type="ARBA" id="ARBA00004434"/>
    </source>
</evidence>
<dbReference type="FunFam" id="3.10.450.320:FF:000002">
    <property type="entry name" value="Mitochondrial import inner membrane translocase subunit tim21"/>
    <property type="match status" value="1"/>
</dbReference>
<keyword evidence="12" id="KW-0653">Protein transport</keyword>
<dbReference type="InterPro" id="IPR038552">
    <property type="entry name" value="Tim21_IMS_sf"/>
</dbReference>
<accession>A0A2C5XLE7</accession>
<evidence type="ECO:0000256" key="4">
    <source>
        <dbReference type="ARBA" id="ARBA00022692"/>
    </source>
</evidence>
<dbReference type="Proteomes" id="UP000222788">
    <property type="component" value="Unassembled WGS sequence"/>
</dbReference>
<dbReference type="OrthoDB" id="436405at2759"/>
<keyword evidence="4 12" id="KW-0812">Transmembrane</keyword>
<comment type="subcellular location">
    <subcellularLocation>
        <location evidence="1 12">Mitochondrion inner membrane</location>
        <topology evidence="1 12">Single-pass membrane protein</topology>
    </subcellularLocation>
</comment>
<dbReference type="GO" id="GO:0030150">
    <property type="term" value="P:protein import into mitochondrial matrix"/>
    <property type="evidence" value="ECO:0007669"/>
    <property type="project" value="UniProtKB-UniRule"/>
</dbReference>
<dbReference type="STRING" id="1035309.A0A2C5XLE7"/>
<evidence type="ECO:0000256" key="6">
    <source>
        <dbReference type="ARBA" id="ARBA00022946"/>
    </source>
</evidence>
<organism evidence="14 15">
    <name type="scientific">Ceratocystis fimbriata CBS 114723</name>
    <dbReference type="NCBI Taxonomy" id="1035309"/>
    <lineage>
        <taxon>Eukaryota</taxon>
        <taxon>Fungi</taxon>
        <taxon>Dikarya</taxon>
        <taxon>Ascomycota</taxon>
        <taxon>Pezizomycotina</taxon>
        <taxon>Sordariomycetes</taxon>
        <taxon>Hypocreomycetidae</taxon>
        <taxon>Microascales</taxon>
        <taxon>Ceratocystidaceae</taxon>
        <taxon>Ceratocystis</taxon>
    </lineage>
</organism>
<dbReference type="Pfam" id="PF08294">
    <property type="entry name" value="TIM21"/>
    <property type="match status" value="1"/>
</dbReference>
<keyword evidence="7 12" id="KW-1133">Transmembrane helix</keyword>
<evidence type="ECO:0000256" key="13">
    <source>
        <dbReference type="SAM" id="MobiDB-lite"/>
    </source>
</evidence>
<keyword evidence="9 12" id="KW-0472">Membrane</keyword>
<dbReference type="AlphaFoldDB" id="A0A2C5XLE7"/>
<keyword evidence="8 12" id="KW-0496">Mitochondrion</keyword>
<feature type="region of interest" description="Disordered" evidence="13">
    <location>
        <begin position="36"/>
        <end position="70"/>
    </location>
</feature>
<comment type="caution">
    <text evidence="14">The sequence shown here is derived from an EMBL/GenBank/DDBJ whole genome shotgun (WGS) entry which is preliminary data.</text>
</comment>
<dbReference type="InterPro" id="IPR013261">
    <property type="entry name" value="Tim21"/>
</dbReference>
<reference evidence="14 15" key="2">
    <citation type="journal article" date="2013" name="IMA Fungus">
        <title>IMA Genome-F 1: Ceratocystis fimbriata: Draft nuclear genome sequence for the plant pathogen, Ceratocystis fimbriata.</title>
        <authorList>
            <person name="Wilken P.M."/>
            <person name="Steenkamp E.T."/>
            <person name="Wingfield M.J."/>
            <person name="de Beer Z.W."/>
            <person name="Wingfield B.D."/>
        </authorList>
    </citation>
    <scope>NUCLEOTIDE SEQUENCE [LARGE SCALE GENOMIC DNA]</scope>
    <source>
        <strain evidence="14 15">CBS 114723</strain>
    </source>
</reference>
<dbReference type="PANTHER" id="PTHR13032">
    <property type="entry name" value="MITOCHONDRIAL IMPORT INNER MEMBRANE TRANSLOCASE SUBUNIT TIM21"/>
    <property type="match status" value="1"/>
</dbReference>
<keyword evidence="5 12" id="KW-0999">Mitochondrion inner membrane</keyword>
<evidence type="ECO:0000256" key="10">
    <source>
        <dbReference type="ARBA" id="ARBA00060204"/>
    </source>
</evidence>
<evidence type="ECO:0000313" key="15">
    <source>
        <dbReference type="Proteomes" id="UP000222788"/>
    </source>
</evidence>
<keyword evidence="12" id="KW-0811">Translocation</keyword>
<evidence type="ECO:0000256" key="7">
    <source>
        <dbReference type="ARBA" id="ARBA00022989"/>
    </source>
</evidence>
<evidence type="ECO:0000313" key="14">
    <source>
        <dbReference type="EMBL" id="PHH56226.1"/>
    </source>
</evidence>
<evidence type="ECO:0000256" key="9">
    <source>
        <dbReference type="ARBA" id="ARBA00023136"/>
    </source>
</evidence>
<feature type="transmembrane region" description="Helical" evidence="12">
    <location>
        <begin position="100"/>
        <end position="121"/>
    </location>
</feature>
<proteinExistence type="inferred from homology"/>
<evidence type="ECO:0000256" key="5">
    <source>
        <dbReference type="ARBA" id="ARBA00022792"/>
    </source>
</evidence>
<comment type="similarity">
    <text evidence="2 12">Belongs to the TIM21 family.</text>
</comment>
<evidence type="ECO:0000256" key="12">
    <source>
        <dbReference type="RuleBase" id="RU367142"/>
    </source>
</evidence>
<sequence>MISPRLSQITERLTTTALASSLRPVIANTRHNAAHSSLGFSTSGSKSQPKHQAQASVQSQAQTTNPQPRRRLVTAFNDDGVVPWSKLSLREKTSRATQQSFNFAVVAAGVALTAAVIYVLFDEVFAPESKVAQFSRAVSLIKKDPRCIAILGDPEDIWAHGEPTANKWQRSRPISSTLEKDSRDVEHLIMQFYVEGPKAMGVVHLHMSRRPKADDFEYKYLFLDAKGHDRIYIKRDETKGRSKKPFSFLGISWG</sequence>
<dbReference type="EMBL" id="APWK03000001">
    <property type="protein sequence ID" value="PHH56226.1"/>
    <property type="molecule type" value="Genomic_DNA"/>
</dbReference>
<dbReference type="Gene3D" id="3.10.450.320">
    <property type="entry name" value="Mitochondrial import inner membrane translocase subunit Tim21"/>
    <property type="match status" value="1"/>
</dbReference>
<feature type="compositionally biased region" description="Low complexity" evidence="13">
    <location>
        <begin position="36"/>
        <end position="62"/>
    </location>
</feature>
<keyword evidence="6" id="KW-0809">Transit peptide</keyword>
<dbReference type="GO" id="GO:0005744">
    <property type="term" value="C:TIM23 mitochondrial import inner membrane translocase complex"/>
    <property type="evidence" value="ECO:0007669"/>
    <property type="project" value="UniProtKB-UniRule"/>
</dbReference>
<protein>
    <recommendedName>
        <fullName evidence="3 12">Mitochondrial import inner membrane translocase subunit Tim21</fullName>
    </recommendedName>
</protein>
<keyword evidence="12" id="KW-0813">Transport</keyword>